<feature type="domain" description="Peptidase S8/S53" evidence="12">
    <location>
        <begin position="874"/>
        <end position="1313"/>
    </location>
</feature>
<feature type="domain" description="Inhibitor I9" evidence="14">
    <location>
        <begin position="34"/>
        <end position="108"/>
    </location>
</feature>
<feature type="domain" description="PA" evidence="13">
    <location>
        <begin position="370"/>
        <end position="461"/>
    </location>
</feature>
<keyword evidence="6 10" id="KW-0378">Hydrolase</keyword>
<dbReference type="Proteomes" id="UP001341281">
    <property type="component" value="Chromosome 07"/>
</dbReference>
<feature type="active site" description="Charge relay system" evidence="10">
    <location>
        <position position="546"/>
    </location>
</feature>
<evidence type="ECO:0000256" key="3">
    <source>
        <dbReference type="ARBA" id="ARBA00022525"/>
    </source>
</evidence>
<dbReference type="Gene3D" id="3.40.50.200">
    <property type="entry name" value="Peptidase S8/S53 domain"/>
    <property type="match status" value="2"/>
</dbReference>
<keyword evidence="17" id="KW-1185">Reference proteome</keyword>
<keyword evidence="8" id="KW-0325">Glycoprotein</keyword>
<dbReference type="InterPro" id="IPR015500">
    <property type="entry name" value="Peptidase_S8_subtilisin-rel"/>
</dbReference>
<organism evidence="16 17">
    <name type="scientific">Paspalum notatum var. saurae</name>
    <dbReference type="NCBI Taxonomy" id="547442"/>
    <lineage>
        <taxon>Eukaryota</taxon>
        <taxon>Viridiplantae</taxon>
        <taxon>Streptophyta</taxon>
        <taxon>Embryophyta</taxon>
        <taxon>Tracheophyta</taxon>
        <taxon>Spermatophyta</taxon>
        <taxon>Magnoliopsida</taxon>
        <taxon>Liliopsida</taxon>
        <taxon>Poales</taxon>
        <taxon>Poaceae</taxon>
        <taxon>PACMAD clade</taxon>
        <taxon>Panicoideae</taxon>
        <taxon>Andropogonodae</taxon>
        <taxon>Paspaleae</taxon>
        <taxon>Paspalinae</taxon>
        <taxon>Paspalum</taxon>
    </lineage>
</organism>
<dbReference type="GO" id="GO:0006508">
    <property type="term" value="P:proteolysis"/>
    <property type="evidence" value="ECO:0007669"/>
    <property type="project" value="UniProtKB-KW"/>
</dbReference>
<dbReference type="Gene3D" id="3.30.70.80">
    <property type="entry name" value="Peptidase S8 propeptide/proteinase inhibitor I9"/>
    <property type="match status" value="2"/>
</dbReference>
<keyword evidence="3" id="KW-0964">Secreted</keyword>
<evidence type="ECO:0000256" key="5">
    <source>
        <dbReference type="ARBA" id="ARBA00022729"/>
    </source>
</evidence>
<dbReference type="PRINTS" id="PR00723">
    <property type="entry name" value="SUBTILISIN"/>
</dbReference>
<comment type="similarity">
    <text evidence="2 10">Belongs to the peptidase S8 family.</text>
</comment>
<dbReference type="InterPro" id="IPR003137">
    <property type="entry name" value="PA_domain"/>
</dbReference>
<feature type="domain" description="PA" evidence="13">
    <location>
        <begin position="1092"/>
        <end position="1181"/>
    </location>
</feature>
<dbReference type="SUPFAM" id="SSF52743">
    <property type="entry name" value="Subtilisin-like"/>
    <property type="match status" value="2"/>
</dbReference>
<dbReference type="InterPro" id="IPR010259">
    <property type="entry name" value="S8pro/Inhibitor_I9"/>
</dbReference>
<dbReference type="Gene3D" id="2.60.40.2310">
    <property type="match status" value="2"/>
</dbReference>
<evidence type="ECO:0000256" key="11">
    <source>
        <dbReference type="SAM" id="SignalP"/>
    </source>
</evidence>
<evidence type="ECO:0000256" key="8">
    <source>
        <dbReference type="ARBA" id="ARBA00023180"/>
    </source>
</evidence>
<evidence type="ECO:0000256" key="7">
    <source>
        <dbReference type="ARBA" id="ARBA00022825"/>
    </source>
</evidence>
<dbReference type="PROSITE" id="PS51892">
    <property type="entry name" value="SUBTILASE"/>
    <property type="match status" value="2"/>
</dbReference>
<feature type="active site" description="Charge relay system" evidence="9 10">
    <location>
        <position position="938"/>
    </location>
</feature>
<dbReference type="Gene3D" id="3.50.30.30">
    <property type="match status" value="2"/>
</dbReference>
<feature type="active site" description="Charge relay system" evidence="9 10">
    <location>
        <position position="883"/>
    </location>
</feature>
<feature type="domain" description="Subtilisin-like protease fibronectin type-III" evidence="15">
    <location>
        <begin position="1380"/>
        <end position="1479"/>
    </location>
</feature>
<feature type="chain" id="PRO_5043040841" evidence="11">
    <location>
        <begin position="30"/>
        <end position="1482"/>
    </location>
</feature>
<evidence type="ECO:0000256" key="9">
    <source>
        <dbReference type="PIRSR" id="PIRSR615500-1"/>
    </source>
</evidence>
<evidence type="ECO:0000313" key="17">
    <source>
        <dbReference type="Proteomes" id="UP001341281"/>
    </source>
</evidence>
<dbReference type="InterPro" id="IPR037045">
    <property type="entry name" value="S8pro/Inhibitor_I9_sf"/>
</dbReference>
<dbReference type="CDD" id="cd02120">
    <property type="entry name" value="PA_subtilisin_like"/>
    <property type="match status" value="2"/>
</dbReference>
<sequence>MTMEISKLSVLTIVLVPFLLLAAVAVVAGDELTTFIVHAQPQGNHALATDDDRNTWYRSFLPEDGRLVHAYHHVASGFAARLTRQELDAMSSMPGFVAAVPDQVNELHTTHTPQFLGLDARKAKRSYPVSERGAGVIIGMLDTGIFPNHPSFSDDGMPPPPAKWKGRCDFNGRSTCNNKLIGARSFISSPNATTSNSTSNDWRRVPPVDDVGHGTHTASTAAGAAVPGAQALGQGMGTAVGIAPRAHVAMYKVCTEKGCADSDMLAGVDAAVGDGCDIISMSIGGGSKPFYQDSIAIGTFGAIEKGVFVTMSAGNTGPMVSSVANEAPWMFTVAASTMDRAIRSTVRLGNGLSFHGESVYQPDVSASTFYPVVHASASGKPFAELCGNGSLDGLDVRGKIVLCVMGSGPGGNITMILKGAVVQSAGGAGMILLTKFPQGYDTLAEAHVLPASQVDYAATTAIESYINSTASPTAQILFQGTILGTSPAPSIAFFSSRGPSLQNPGILKPDITGPGVNVLAAWPFQVGPPSAAVLPGPTFNVISGTSMSAPHLSGVAALIKSKRPHWSPAEIKSAIMTTADVSDRAGNPILNEQRLPADLFATGAGHVNPDKAADPGLVYDIAPGDYIGYLCGLYDSKNVSVMARRPVDCSAVTVIPESMLNYPSISVAFQQAWNRSTPVVVERTVKNVGEARSVYYAAVDVFDDDVIVRVYPETLVFTQVNQEQSFKVVVWPRQNSAPLVQGALRWVSDTFKLTLLPILLLATVVAAVTGDDELQTFIVHVRPHKGHEFDTTDDRTTWYKTFLPEGERLVHSYHHVASGFAARLTERELSTLSGMPGFVAASPNHVYKLLTTHTPQFLGLELPQSGRNYTSGFGDGVIIGVLDSGVYPFHPSFSGDGMPPPPAKWKGRCDFSGAACNNKLIGARSFESDPSPIDHDGHGTHTSSTAAGAVVPGAQVLGQGAGTASGIAPRAHVAMYKVCGDECTSADILAGIDAAVGDGCDIISMSLGGPTLPFYRDSMAIGTFGAVEKGVFVSMSAGNDGPTGGTVSNEAPWMLTVAAGTMDRLIAAQVRLGNGATFDGESVYQPNTSTAVSYPLVYAGASSTPDANFCGNGSLEGFDVKGKIVLCDRGNDVPRLDKGAEVKRAGGFGMILANQFADGYSTIADAHVLPASHVSYAAGVDIKKYINSTANPVAQIIFKGTVLGTSPAPAITSFSSRGPSVQNPGILKPDITGPGVSVLAAWPFQVGPPSAPALPGPTFNFESGTSMSAPHLSGIAALIKSRYPDWSPAAIKSAIMTTADPDDKSGKPIVNEQYAPANLFATGAGQVNPDKALDPGLVYDIDPAEYIGFLCGLYTSQEVSVIARRSIDCSTITVIPDRLLNYPSITVTLPSTTNPTAPVVVSRTVKNVGEVPAVYYPHVDLPAAVQAKVTPDSLQFTGASQVQNFTVSVWRGQSTDAKVVEGSLRWVSDKHTVRSPISISFA</sequence>
<keyword evidence="4 10" id="KW-0645">Protease</keyword>
<proteinExistence type="inferred from homology"/>
<accession>A0AAQ3U6X8</accession>
<dbReference type="FunFam" id="3.40.50.200:FF:000006">
    <property type="entry name" value="Subtilisin-like protease SBT1.5"/>
    <property type="match status" value="1"/>
</dbReference>
<dbReference type="EMBL" id="CP144751">
    <property type="protein sequence ID" value="WVZ86699.1"/>
    <property type="molecule type" value="Genomic_DNA"/>
</dbReference>
<feature type="active site" description="Charge relay system" evidence="9 10">
    <location>
        <position position="1266"/>
    </location>
</feature>
<dbReference type="InterPro" id="IPR036852">
    <property type="entry name" value="Peptidase_S8/S53_dom_sf"/>
</dbReference>
<feature type="active site" description="Charge relay system" evidence="10">
    <location>
        <position position="142"/>
    </location>
</feature>
<keyword evidence="5 11" id="KW-0732">Signal</keyword>
<protein>
    <submittedName>
        <fullName evidence="16">Uncharacterized protein</fullName>
    </submittedName>
</protein>
<evidence type="ECO:0000256" key="2">
    <source>
        <dbReference type="ARBA" id="ARBA00011073"/>
    </source>
</evidence>
<dbReference type="FunFam" id="3.50.30.30:FF:000005">
    <property type="entry name" value="subtilisin-like protease SBT1.5"/>
    <property type="match status" value="2"/>
</dbReference>
<feature type="domain" description="Inhibitor I9" evidence="14">
    <location>
        <begin position="776"/>
        <end position="849"/>
    </location>
</feature>
<dbReference type="PANTHER" id="PTHR10795">
    <property type="entry name" value="PROPROTEIN CONVERTASE SUBTILISIN/KEXIN"/>
    <property type="match status" value="1"/>
</dbReference>
<reference evidence="16 17" key="1">
    <citation type="submission" date="2024-02" db="EMBL/GenBank/DDBJ databases">
        <title>High-quality chromosome-scale genome assembly of Pensacola bahiagrass (Paspalum notatum Flugge var. saurae).</title>
        <authorList>
            <person name="Vega J.M."/>
            <person name="Podio M."/>
            <person name="Orjuela J."/>
            <person name="Siena L.A."/>
            <person name="Pessino S.C."/>
            <person name="Combes M.C."/>
            <person name="Mariac C."/>
            <person name="Albertini E."/>
            <person name="Pupilli F."/>
            <person name="Ortiz J.P.A."/>
            <person name="Leblanc O."/>
        </authorList>
    </citation>
    <scope>NUCLEOTIDE SEQUENCE [LARGE SCALE GENOMIC DNA]</scope>
    <source>
        <strain evidence="16">R1</strain>
        <tissue evidence="16">Leaf</tissue>
    </source>
</reference>
<evidence type="ECO:0000259" key="15">
    <source>
        <dbReference type="Pfam" id="PF17766"/>
    </source>
</evidence>
<dbReference type="InterPro" id="IPR041469">
    <property type="entry name" value="Subtilisin-like_FN3"/>
</dbReference>
<evidence type="ECO:0000259" key="12">
    <source>
        <dbReference type="Pfam" id="PF00082"/>
    </source>
</evidence>
<gene>
    <name evidence="16" type="ORF">U9M48_033446</name>
</gene>
<dbReference type="InterPro" id="IPR023827">
    <property type="entry name" value="Peptidase_S8_Asp-AS"/>
</dbReference>
<evidence type="ECO:0000256" key="4">
    <source>
        <dbReference type="ARBA" id="ARBA00022670"/>
    </source>
</evidence>
<comment type="subcellular location">
    <subcellularLocation>
        <location evidence="1">Secreted</location>
    </subcellularLocation>
</comment>
<dbReference type="GO" id="GO:0005576">
    <property type="term" value="C:extracellular region"/>
    <property type="evidence" value="ECO:0007669"/>
    <property type="project" value="UniProtKB-SubCell"/>
</dbReference>
<evidence type="ECO:0000256" key="1">
    <source>
        <dbReference type="ARBA" id="ARBA00004613"/>
    </source>
</evidence>
<evidence type="ECO:0000256" key="10">
    <source>
        <dbReference type="PROSITE-ProRule" id="PRU01240"/>
    </source>
</evidence>
<dbReference type="InterPro" id="IPR045051">
    <property type="entry name" value="SBT"/>
</dbReference>
<dbReference type="Pfam" id="PF02225">
    <property type="entry name" value="PA"/>
    <property type="match status" value="2"/>
</dbReference>
<evidence type="ECO:0000259" key="14">
    <source>
        <dbReference type="Pfam" id="PF05922"/>
    </source>
</evidence>
<evidence type="ECO:0000313" key="16">
    <source>
        <dbReference type="EMBL" id="WVZ86699.1"/>
    </source>
</evidence>
<evidence type="ECO:0000256" key="6">
    <source>
        <dbReference type="ARBA" id="ARBA00022801"/>
    </source>
</evidence>
<dbReference type="GO" id="GO:0004252">
    <property type="term" value="F:serine-type endopeptidase activity"/>
    <property type="evidence" value="ECO:0007669"/>
    <property type="project" value="UniProtKB-UniRule"/>
</dbReference>
<keyword evidence="7 10" id="KW-0720">Serine protease</keyword>
<dbReference type="InterPro" id="IPR034197">
    <property type="entry name" value="Peptidases_S8_3"/>
</dbReference>
<dbReference type="Pfam" id="PF00082">
    <property type="entry name" value="Peptidase_S8"/>
    <property type="match status" value="2"/>
</dbReference>
<feature type="domain" description="Subtilisin-like protease fibronectin type-III" evidence="15">
    <location>
        <begin position="660"/>
        <end position="752"/>
    </location>
</feature>
<evidence type="ECO:0000259" key="13">
    <source>
        <dbReference type="Pfam" id="PF02225"/>
    </source>
</evidence>
<dbReference type="Pfam" id="PF05922">
    <property type="entry name" value="Inhibitor_I9"/>
    <property type="match status" value="2"/>
</dbReference>
<dbReference type="InterPro" id="IPR000209">
    <property type="entry name" value="Peptidase_S8/S53_dom"/>
</dbReference>
<feature type="active site" description="Charge relay system" evidence="10">
    <location>
        <position position="213"/>
    </location>
</feature>
<name>A0AAQ3U6X8_PASNO</name>
<dbReference type="PROSITE" id="PS00136">
    <property type="entry name" value="SUBTILASE_ASP"/>
    <property type="match status" value="2"/>
</dbReference>
<feature type="signal peptide" evidence="11">
    <location>
        <begin position="1"/>
        <end position="29"/>
    </location>
</feature>
<dbReference type="SUPFAM" id="SSF52025">
    <property type="entry name" value="PA domain"/>
    <property type="match status" value="1"/>
</dbReference>
<dbReference type="InterPro" id="IPR046450">
    <property type="entry name" value="PA_dom_sf"/>
</dbReference>
<dbReference type="Pfam" id="PF17766">
    <property type="entry name" value="fn3_6"/>
    <property type="match status" value="2"/>
</dbReference>
<feature type="domain" description="Peptidase S8/S53" evidence="12">
    <location>
        <begin position="133"/>
        <end position="583"/>
    </location>
</feature>
<dbReference type="CDD" id="cd04852">
    <property type="entry name" value="Peptidases_S8_3"/>
    <property type="match status" value="2"/>
</dbReference>